<feature type="transmembrane region" description="Helical" evidence="10">
    <location>
        <begin position="223"/>
        <end position="248"/>
    </location>
</feature>
<dbReference type="PANTHER" id="PTHR10519:SF20">
    <property type="entry name" value="G-PROTEIN COUPLED RECEPTOR 156-RELATED"/>
    <property type="match status" value="1"/>
</dbReference>
<evidence type="ECO:0000256" key="1">
    <source>
        <dbReference type="ARBA" id="ARBA00004141"/>
    </source>
</evidence>
<evidence type="ECO:0000256" key="2">
    <source>
        <dbReference type="ARBA" id="ARBA00022692"/>
    </source>
</evidence>
<accession>A0ABQ9FLC0</accession>
<evidence type="ECO:0000256" key="7">
    <source>
        <dbReference type="ARBA" id="ARBA00023180"/>
    </source>
</evidence>
<evidence type="ECO:0000313" key="13">
    <source>
        <dbReference type="Proteomes" id="UP001217089"/>
    </source>
</evidence>
<dbReference type="PROSITE" id="PS50259">
    <property type="entry name" value="G_PROTEIN_RECEP_F3_4"/>
    <property type="match status" value="1"/>
</dbReference>
<comment type="subcellular location">
    <subcellularLocation>
        <location evidence="1">Membrane</location>
        <topology evidence="1">Multi-pass membrane protein</topology>
    </subcellularLocation>
</comment>
<evidence type="ECO:0000313" key="12">
    <source>
        <dbReference type="EMBL" id="KAJ8316485.1"/>
    </source>
</evidence>
<evidence type="ECO:0000256" key="5">
    <source>
        <dbReference type="ARBA" id="ARBA00023136"/>
    </source>
</evidence>
<dbReference type="PRINTS" id="PR01176">
    <property type="entry name" value="GABABRECEPTR"/>
</dbReference>
<keyword evidence="3 10" id="KW-1133">Transmembrane helix</keyword>
<feature type="transmembrane region" description="Helical" evidence="10">
    <location>
        <begin position="89"/>
        <end position="107"/>
    </location>
</feature>
<dbReference type="PANTHER" id="PTHR10519">
    <property type="entry name" value="GABA-B RECEPTOR"/>
    <property type="match status" value="1"/>
</dbReference>
<keyword evidence="7" id="KW-0325">Glycoprotein</keyword>
<sequence>MGHVRTVTEATFAISCIAATIGFIFSAGFIVFNVTQRQKRIVKMSSPRLNVLINVGGLMLNLCCLLYGMDYFLDDNYKVSTVLCQARTWLTSLGFTIVFAPMFAKAWRVYQIFRNAGIKKVVIKDTKLFVMTAVFLLVDGFLMALWQGIDPVMSRPVPITIESEPMRIPNITVYVNYITVQECSSKSSEVWISIILVWKISFLIYGLFLSWKTRNVIIPSLKDAAVMVISILLTLVVTSSAIMFTSIFRHTPDAVYILHVLLITICVTTVQILLFWPKIHVWWQNPEDKPVRVSATPYVKAPSGHEIDFLVSENMSLKKSLSAKDKLIKELDGHLHNAKEKLTEIVVDEDNRLTRLDSGIGVELSHEDDVDSGNDKTICNKSDTSGASEKKYTRRKRSITPQKCMRIHRTNSDSSSARRFKRKALEAKLRRTNSTSSMGSCTNVNEIRESIATDLAQAHILSTSIRKSISRDLSWNKKRNSIYYESLRSKQDIAGSLAQSYDLQDSSDTLSYVSSYLSSNGHRRKLDFDYKDNDSVHISCDTLSIGNDKLYPEDLKSPTLNSLHYIPDTLVLDCPDSETLSTEYPSSSVILSTEK</sequence>
<dbReference type="EMBL" id="JARBDR010000328">
    <property type="protein sequence ID" value="KAJ8316485.1"/>
    <property type="molecule type" value="Genomic_DNA"/>
</dbReference>
<evidence type="ECO:0000256" key="6">
    <source>
        <dbReference type="ARBA" id="ARBA00023170"/>
    </source>
</evidence>
<comment type="caution">
    <text evidence="12">The sequence shown here is derived from an EMBL/GenBank/DDBJ whole genome shotgun (WGS) entry which is preliminary data.</text>
</comment>
<feature type="compositionally biased region" description="Polar residues" evidence="9">
    <location>
        <begin position="375"/>
        <end position="387"/>
    </location>
</feature>
<dbReference type="Proteomes" id="UP001217089">
    <property type="component" value="Unassembled WGS sequence"/>
</dbReference>
<feature type="region of interest" description="Disordered" evidence="9">
    <location>
        <begin position="366"/>
        <end position="398"/>
    </location>
</feature>
<keyword evidence="8" id="KW-0807">Transducer</keyword>
<name>A0ABQ9FLC0_TEGGR</name>
<evidence type="ECO:0000256" key="9">
    <source>
        <dbReference type="SAM" id="MobiDB-lite"/>
    </source>
</evidence>
<evidence type="ECO:0000259" key="11">
    <source>
        <dbReference type="PROSITE" id="PS50259"/>
    </source>
</evidence>
<keyword evidence="4" id="KW-0297">G-protein coupled receptor</keyword>
<keyword evidence="6" id="KW-0675">Receptor</keyword>
<feature type="domain" description="G-protein coupled receptors family 3 profile" evidence="11">
    <location>
        <begin position="80"/>
        <end position="287"/>
    </location>
</feature>
<feature type="transmembrane region" description="Helical" evidence="10">
    <location>
        <begin position="190"/>
        <end position="211"/>
    </location>
</feature>
<dbReference type="Pfam" id="PF00003">
    <property type="entry name" value="7tm_3"/>
    <property type="match status" value="1"/>
</dbReference>
<keyword evidence="13" id="KW-1185">Reference proteome</keyword>
<feature type="transmembrane region" description="Helical" evidence="10">
    <location>
        <begin position="51"/>
        <end position="69"/>
    </location>
</feature>
<protein>
    <recommendedName>
        <fullName evidence="11">G-protein coupled receptors family 3 profile domain-containing protein</fullName>
    </recommendedName>
</protein>
<feature type="transmembrane region" description="Helical" evidence="10">
    <location>
        <begin position="128"/>
        <end position="149"/>
    </location>
</feature>
<dbReference type="CDD" id="cd15047">
    <property type="entry name" value="7tmC_GABA-B-like"/>
    <property type="match status" value="1"/>
</dbReference>
<keyword evidence="5 10" id="KW-0472">Membrane</keyword>
<evidence type="ECO:0000256" key="8">
    <source>
        <dbReference type="ARBA" id="ARBA00023224"/>
    </source>
</evidence>
<gene>
    <name evidence="12" type="ORF">KUTeg_006499</name>
</gene>
<evidence type="ECO:0000256" key="10">
    <source>
        <dbReference type="SAM" id="Phobius"/>
    </source>
</evidence>
<feature type="transmembrane region" description="Helical" evidence="10">
    <location>
        <begin position="12"/>
        <end position="31"/>
    </location>
</feature>
<dbReference type="InterPro" id="IPR002455">
    <property type="entry name" value="GPCR3_GABA-B"/>
</dbReference>
<dbReference type="InterPro" id="IPR017978">
    <property type="entry name" value="GPCR_3_C"/>
</dbReference>
<keyword evidence="2 10" id="KW-0812">Transmembrane</keyword>
<reference evidence="12 13" key="1">
    <citation type="submission" date="2022-12" db="EMBL/GenBank/DDBJ databases">
        <title>Chromosome-level genome of Tegillarca granosa.</title>
        <authorList>
            <person name="Kim J."/>
        </authorList>
    </citation>
    <scope>NUCLEOTIDE SEQUENCE [LARGE SCALE GENOMIC DNA]</scope>
    <source>
        <strain evidence="12">Teg-2019</strain>
        <tissue evidence="12">Adductor muscle</tissue>
    </source>
</reference>
<evidence type="ECO:0000256" key="3">
    <source>
        <dbReference type="ARBA" id="ARBA00022989"/>
    </source>
</evidence>
<evidence type="ECO:0000256" key="4">
    <source>
        <dbReference type="ARBA" id="ARBA00023040"/>
    </source>
</evidence>
<proteinExistence type="predicted"/>
<organism evidence="12 13">
    <name type="scientific">Tegillarca granosa</name>
    <name type="common">Malaysian cockle</name>
    <name type="synonym">Anadara granosa</name>
    <dbReference type="NCBI Taxonomy" id="220873"/>
    <lineage>
        <taxon>Eukaryota</taxon>
        <taxon>Metazoa</taxon>
        <taxon>Spiralia</taxon>
        <taxon>Lophotrochozoa</taxon>
        <taxon>Mollusca</taxon>
        <taxon>Bivalvia</taxon>
        <taxon>Autobranchia</taxon>
        <taxon>Pteriomorphia</taxon>
        <taxon>Arcoida</taxon>
        <taxon>Arcoidea</taxon>
        <taxon>Arcidae</taxon>
        <taxon>Tegillarca</taxon>
    </lineage>
</organism>
<feature type="transmembrane region" description="Helical" evidence="10">
    <location>
        <begin position="254"/>
        <end position="276"/>
    </location>
</feature>